<feature type="region of interest" description="Disordered" evidence="1">
    <location>
        <begin position="76"/>
        <end position="96"/>
    </location>
</feature>
<feature type="region of interest" description="Disordered" evidence="1">
    <location>
        <begin position="165"/>
        <end position="212"/>
    </location>
</feature>
<organism evidence="2 3">
    <name type="scientific">Coprinellus micaceus</name>
    <name type="common">Glistening ink-cap mushroom</name>
    <name type="synonym">Coprinus micaceus</name>
    <dbReference type="NCBI Taxonomy" id="71717"/>
    <lineage>
        <taxon>Eukaryota</taxon>
        <taxon>Fungi</taxon>
        <taxon>Dikarya</taxon>
        <taxon>Basidiomycota</taxon>
        <taxon>Agaricomycotina</taxon>
        <taxon>Agaricomycetes</taxon>
        <taxon>Agaricomycetidae</taxon>
        <taxon>Agaricales</taxon>
        <taxon>Agaricineae</taxon>
        <taxon>Psathyrellaceae</taxon>
        <taxon>Coprinellus</taxon>
    </lineage>
</organism>
<dbReference type="Proteomes" id="UP000298030">
    <property type="component" value="Unassembled WGS sequence"/>
</dbReference>
<dbReference type="AlphaFoldDB" id="A0A4Y7T2E2"/>
<reference evidence="2 3" key="1">
    <citation type="journal article" date="2019" name="Nat. Ecol. Evol.">
        <title>Megaphylogeny resolves global patterns of mushroom evolution.</title>
        <authorList>
            <person name="Varga T."/>
            <person name="Krizsan K."/>
            <person name="Foldi C."/>
            <person name="Dima B."/>
            <person name="Sanchez-Garcia M."/>
            <person name="Sanchez-Ramirez S."/>
            <person name="Szollosi G.J."/>
            <person name="Szarkandi J.G."/>
            <person name="Papp V."/>
            <person name="Albert L."/>
            <person name="Andreopoulos W."/>
            <person name="Angelini C."/>
            <person name="Antonin V."/>
            <person name="Barry K.W."/>
            <person name="Bougher N.L."/>
            <person name="Buchanan P."/>
            <person name="Buyck B."/>
            <person name="Bense V."/>
            <person name="Catcheside P."/>
            <person name="Chovatia M."/>
            <person name="Cooper J."/>
            <person name="Damon W."/>
            <person name="Desjardin D."/>
            <person name="Finy P."/>
            <person name="Geml J."/>
            <person name="Haridas S."/>
            <person name="Hughes K."/>
            <person name="Justo A."/>
            <person name="Karasinski D."/>
            <person name="Kautmanova I."/>
            <person name="Kiss B."/>
            <person name="Kocsube S."/>
            <person name="Kotiranta H."/>
            <person name="LaButti K.M."/>
            <person name="Lechner B.E."/>
            <person name="Liimatainen K."/>
            <person name="Lipzen A."/>
            <person name="Lukacs Z."/>
            <person name="Mihaltcheva S."/>
            <person name="Morgado L.N."/>
            <person name="Niskanen T."/>
            <person name="Noordeloos M.E."/>
            <person name="Ohm R.A."/>
            <person name="Ortiz-Santana B."/>
            <person name="Ovrebo C."/>
            <person name="Racz N."/>
            <person name="Riley R."/>
            <person name="Savchenko A."/>
            <person name="Shiryaev A."/>
            <person name="Soop K."/>
            <person name="Spirin V."/>
            <person name="Szebenyi C."/>
            <person name="Tomsovsky M."/>
            <person name="Tulloss R.E."/>
            <person name="Uehling J."/>
            <person name="Grigoriev I.V."/>
            <person name="Vagvolgyi C."/>
            <person name="Papp T."/>
            <person name="Martin F.M."/>
            <person name="Miettinen O."/>
            <person name="Hibbett D.S."/>
            <person name="Nagy L.G."/>
        </authorList>
    </citation>
    <scope>NUCLEOTIDE SEQUENCE [LARGE SCALE GENOMIC DNA]</scope>
    <source>
        <strain evidence="2 3">FP101781</strain>
    </source>
</reference>
<protein>
    <submittedName>
        <fullName evidence="2">Uncharacterized protein</fullName>
    </submittedName>
</protein>
<evidence type="ECO:0000313" key="2">
    <source>
        <dbReference type="EMBL" id="TEB28295.1"/>
    </source>
</evidence>
<evidence type="ECO:0000256" key="1">
    <source>
        <dbReference type="SAM" id="MobiDB-lite"/>
    </source>
</evidence>
<accession>A0A4Y7T2E2</accession>
<keyword evidence="3" id="KW-1185">Reference proteome</keyword>
<sequence>MGVSEISLREIVEAAKGRCVLFDDSSGEKGPFLLRPRRFASLLRFYPSFTPLVWLSSRSYGLLPLLKIPNPFPGPPCLPSPKADSRSRLATQSTQTSQVLPMVGAMRYTWDYMDTPRISLGCHTSTQRPDVGVLLSLSWSVARYTHIPSGASLLLAPALRLTRPQRMAPNRRGRRRRTARIPSPVYPSVDRVRRPLPPTTRLGRRIQHPHRH</sequence>
<name>A0A4Y7T2E2_COPMI</name>
<proteinExistence type="predicted"/>
<gene>
    <name evidence="2" type="ORF">FA13DRAFT_804040</name>
</gene>
<evidence type="ECO:0000313" key="3">
    <source>
        <dbReference type="Proteomes" id="UP000298030"/>
    </source>
</evidence>
<feature type="compositionally biased region" description="Basic residues" evidence="1">
    <location>
        <begin position="169"/>
        <end position="179"/>
    </location>
</feature>
<dbReference type="EMBL" id="QPFP01000033">
    <property type="protein sequence ID" value="TEB28295.1"/>
    <property type="molecule type" value="Genomic_DNA"/>
</dbReference>
<comment type="caution">
    <text evidence="2">The sequence shown here is derived from an EMBL/GenBank/DDBJ whole genome shotgun (WGS) entry which is preliminary data.</text>
</comment>
<feature type="compositionally biased region" description="Basic residues" evidence="1">
    <location>
        <begin position="202"/>
        <end position="212"/>
    </location>
</feature>